<reference evidence="2 3" key="1">
    <citation type="journal article" date="2015" name="Genome Announc.">
        <title>Expanding the biotechnology potential of lactobacilli through comparative genomics of 213 strains and associated genera.</title>
        <authorList>
            <person name="Sun Z."/>
            <person name="Harris H.M."/>
            <person name="McCann A."/>
            <person name="Guo C."/>
            <person name="Argimon S."/>
            <person name="Zhang W."/>
            <person name="Yang X."/>
            <person name="Jeffery I.B."/>
            <person name="Cooney J.C."/>
            <person name="Kagawa T.F."/>
            <person name="Liu W."/>
            <person name="Song Y."/>
            <person name="Salvetti E."/>
            <person name="Wrobel A."/>
            <person name="Rasinkangas P."/>
            <person name="Parkhill J."/>
            <person name="Rea M.C."/>
            <person name="O'Sullivan O."/>
            <person name="Ritari J."/>
            <person name="Douillard F.P."/>
            <person name="Paul Ross R."/>
            <person name="Yang R."/>
            <person name="Briner A.E."/>
            <person name="Felis G.E."/>
            <person name="de Vos W.M."/>
            <person name="Barrangou R."/>
            <person name="Klaenhammer T.R."/>
            <person name="Caufield P.W."/>
            <person name="Cui Y."/>
            <person name="Zhang H."/>
            <person name="O'Toole P.W."/>
        </authorList>
    </citation>
    <scope>NUCLEOTIDE SEQUENCE [LARGE SCALE GENOMIC DNA]</scope>
    <source>
        <strain evidence="2 3">DSM 20183</strain>
    </source>
</reference>
<dbReference type="InterPro" id="IPR052539">
    <property type="entry name" value="MGD_biosynthesis_adapter"/>
</dbReference>
<dbReference type="Pfam" id="PF03205">
    <property type="entry name" value="MobB"/>
    <property type="match status" value="1"/>
</dbReference>
<dbReference type="RefSeq" id="WP_057763801.1">
    <property type="nucleotide sequence ID" value="NZ_AZDG01000001.1"/>
</dbReference>
<dbReference type="AlphaFoldDB" id="A0A0R1J342"/>
<gene>
    <name evidence="2" type="ORF">FC72_GL000179</name>
</gene>
<dbReference type="InterPro" id="IPR004435">
    <property type="entry name" value="MobB_dom"/>
</dbReference>
<name>A0A0R1J342_9LACO</name>
<evidence type="ECO:0000313" key="3">
    <source>
        <dbReference type="Proteomes" id="UP000050929"/>
    </source>
</evidence>
<feature type="domain" description="Molybdopterin-guanine dinucleotide biosynthesis protein B (MobB)" evidence="1">
    <location>
        <begin position="5"/>
        <end position="118"/>
    </location>
</feature>
<accession>A0A0R1J342</accession>
<dbReference type="SUPFAM" id="SSF52540">
    <property type="entry name" value="P-loop containing nucleoside triphosphate hydrolases"/>
    <property type="match status" value="1"/>
</dbReference>
<evidence type="ECO:0000313" key="2">
    <source>
        <dbReference type="EMBL" id="KRK65734.1"/>
    </source>
</evidence>
<dbReference type="InterPro" id="IPR027417">
    <property type="entry name" value="P-loop_NTPase"/>
</dbReference>
<sequence>MATTFQIIGHKKSGKTTLIENFLTMTNYKYSVVKHTHLPIDIPTNTDTGKFFKNSDNVLLLNDEQTIHYQRNLPSNELKKIEDMQKKTLADFIIIEGIKELDFPKIVLLKQDETKNDFKNISNIKEYVSIQQNSLALDIEDLNKRESFINQFLRNITNDR</sequence>
<dbReference type="PANTHER" id="PTHR40072">
    <property type="entry name" value="MOLYBDOPTERIN-GUANINE DINUCLEOTIDE BIOSYNTHESIS ADAPTER PROTEIN-RELATED"/>
    <property type="match status" value="1"/>
</dbReference>
<keyword evidence="3" id="KW-1185">Reference proteome</keyword>
<comment type="caution">
    <text evidence="2">The sequence shown here is derived from an EMBL/GenBank/DDBJ whole genome shotgun (WGS) entry which is preliminary data.</text>
</comment>
<dbReference type="PATRIC" id="fig|1423811.3.peg.179"/>
<dbReference type="Proteomes" id="UP000050929">
    <property type="component" value="Unassembled WGS sequence"/>
</dbReference>
<dbReference type="EMBL" id="AZDG01000001">
    <property type="protein sequence ID" value="KRK65734.1"/>
    <property type="molecule type" value="Genomic_DNA"/>
</dbReference>
<organism evidence="2 3">
    <name type="scientific">Companilactobacillus tucceti DSM 20183</name>
    <dbReference type="NCBI Taxonomy" id="1423811"/>
    <lineage>
        <taxon>Bacteria</taxon>
        <taxon>Bacillati</taxon>
        <taxon>Bacillota</taxon>
        <taxon>Bacilli</taxon>
        <taxon>Lactobacillales</taxon>
        <taxon>Lactobacillaceae</taxon>
        <taxon>Companilactobacillus</taxon>
    </lineage>
</organism>
<proteinExistence type="predicted"/>
<evidence type="ECO:0000259" key="1">
    <source>
        <dbReference type="Pfam" id="PF03205"/>
    </source>
</evidence>
<dbReference type="PANTHER" id="PTHR40072:SF1">
    <property type="entry name" value="MOLYBDOPTERIN-GUANINE DINUCLEOTIDE BIOSYNTHESIS ADAPTER PROTEIN"/>
    <property type="match status" value="1"/>
</dbReference>
<dbReference type="NCBIfam" id="TIGR00176">
    <property type="entry name" value="mobB"/>
    <property type="match status" value="1"/>
</dbReference>
<protein>
    <submittedName>
        <fullName evidence="2">Molybdopterin-guanine dinucleotide biosynthesis protein MobB</fullName>
    </submittedName>
</protein>
<dbReference type="OrthoDB" id="9786803at2"/>
<dbReference type="GO" id="GO:0006777">
    <property type="term" value="P:Mo-molybdopterin cofactor biosynthetic process"/>
    <property type="evidence" value="ECO:0007669"/>
    <property type="project" value="InterPro"/>
</dbReference>
<dbReference type="GO" id="GO:0005525">
    <property type="term" value="F:GTP binding"/>
    <property type="evidence" value="ECO:0007669"/>
    <property type="project" value="InterPro"/>
</dbReference>
<dbReference type="STRING" id="1423811.FC72_GL000179"/>
<dbReference type="Gene3D" id="3.40.50.300">
    <property type="entry name" value="P-loop containing nucleotide triphosphate hydrolases"/>
    <property type="match status" value="1"/>
</dbReference>